<reference evidence="1" key="1">
    <citation type="submission" date="2022-11" db="EMBL/GenBank/DDBJ databases">
        <title>Genome Sequence of Nemania bipapillata.</title>
        <authorList>
            <person name="Buettner E."/>
        </authorList>
    </citation>
    <scope>NUCLEOTIDE SEQUENCE</scope>
    <source>
        <strain evidence="1">CP14</strain>
    </source>
</reference>
<evidence type="ECO:0000313" key="1">
    <source>
        <dbReference type="EMBL" id="KAJ8121545.1"/>
    </source>
</evidence>
<proteinExistence type="predicted"/>
<sequence length="523" mass="59320">MMSTENRNACEALDEQVSRDQVENQSLTDKLKQAKQDNKEVRQALEKQDREVAALKKENRDFQQGFDTLDSELRKTRQVAKESSETAKIFEEELKSSYEENARLKYDLDYLQRTTESISSKAQRDLEAANDQRVAEVSRLKEKHEDKVTRLQREKEDIALAATKDLKMAKDKHVAEVSRLKEKHGNEVTGLKRENESITLAATKNLEMANNKHAAEVARLNTNHRKATDAITSKLKNDMNSMEQRMQAIIDEKTRAIAAVELHMASYNKQIHHVMSDEEVGHKFRDLILGIEGLLGVMPRPREYAVDATVDPSDFLGRNSSRGSRVWNKFLRKVCWDILLRGFFQRQPGFGSFGSQGDGYSTLLHLYRLFTKSNAKNLPDAKTSFPNNRTANSWRASLFEAILREVSSTTNDPHNLKETLEKVCQAETNPRSLGLMLKLCHDAGILSLEMGTQQSVIILETCHHGDWIRFGTGFKDDNHYNESNLQVDIMVQPSLKRIGDGSQDVVTEKVLAMGDIVSLKAGV</sequence>
<organism evidence="1 2">
    <name type="scientific">Nemania bipapillata</name>
    <dbReference type="NCBI Taxonomy" id="110536"/>
    <lineage>
        <taxon>Eukaryota</taxon>
        <taxon>Fungi</taxon>
        <taxon>Dikarya</taxon>
        <taxon>Ascomycota</taxon>
        <taxon>Pezizomycotina</taxon>
        <taxon>Sordariomycetes</taxon>
        <taxon>Xylariomycetidae</taxon>
        <taxon>Xylariales</taxon>
        <taxon>Xylariaceae</taxon>
        <taxon>Nemania</taxon>
    </lineage>
</organism>
<keyword evidence="2" id="KW-1185">Reference proteome</keyword>
<dbReference type="EMBL" id="JAPESX010000393">
    <property type="protein sequence ID" value="KAJ8121545.1"/>
    <property type="molecule type" value="Genomic_DNA"/>
</dbReference>
<comment type="caution">
    <text evidence="1">The sequence shown here is derived from an EMBL/GenBank/DDBJ whole genome shotgun (WGS) entry which is preliminary data.</text>
</comment>
<protein>
    <submittedName>
        <fullName evidence="1">Uncharacterized protein</fullName>
    </submittedName>
</protein>
<dbReference type="Proteomes" id="UP001153334">
    <property type="component" value="Unassembled WGS sequence"/>
</dbReference>
<accession>A0ACC2J289</accession>
<evidence type="ECO:0000313" key="2">
    <source>
        <dbReference type="Proteomes" id="UP001153334"/>
    </source>
</evidence>
<name>A0ACC2J289_9PEZI</name>
<gene>
    <name evidence="1" type="ORF">ONZ43_g2030</name>
</gene>